<evidence type="ECO:0000313" key="2">
    <source>
        <dbReference type="EMBL" id="KZP06267.1"/>
    </source>
</evidence>
<evidence type="ECO:0000313" key="1">
    <source>
        <dbReference type="EMBL" id="KZP03053.1"/>
    </source>
</evidence>
<dbReference type="CDD" id="cd00303">
    <property type="entry name" value="retropepsin_like"/>
    <property type="match status" value="1"/>
</dbReference>
<dbReference type="EMBL" id="KV418183">
    <property type="protein sequence ID" value="KZP03053.1"/>
    <property type="molecule type" value="Genomic_DNA"/>
</dbReference>
<dbReference type="OrthoDB" id="1750432at2759"/>
<feature type="non-terminal residue" evidence="1">
    <location>
        <position position="1"/>
    </location>
</feature>
<gene>
    <name evidence="2" type="ORF">FIBSPDRAFT_682963</name>
    <name evidence="1" type="ORF">FIBSPDRAFT_696186</name>
</gene>
<name>A0A167TL68_9AGAM</name>
<sequence length="242" mass="27540">LERNAAYVRDKGTKLPKPIVIVSFVNDKPVRALLDSGSLCDFISTTVADQLKLKLEPLEIPLPLQLAASGSRSKVNYKATVSYKYLDIDEKRTFYIMNIDSYDMILGTPFLYQHQIDLGFNPSRVLVRSNASLPIDAEQVVRLESRATQVAETYINQLRNELTAYAMEICKTASQTPLPPLRGQFDHEIPLIDPTVVYKWRNVRCPEALKPLWNAKREDYLKSGRWEFRSGKSAVPLLIQPK</sequence>
<dbReference type="STRING" id="436010.A0A167TL68"/>
<organism evidence="1 3">
    <name type="scientific">Athelia psychrophila</name>
    <dbReference type="NCBI Taxonomy" id="1759441"/>
    <lineage>
        <taxon>Eukaryota</taxon>
        <taxon>Fungi</taxon>
        <taxon>Dikarya</taxon>
        <taxon>Basidiomycota</taxon>
        <taxon>Agaricomycotina</taxon>
        <taxon>Agaricomycetes</taxon>
        <taxon>Agaricomycetidae</taxon>
        <taxon>Atheliales</taxon>
        <taxon>Atheliaceae</taxon>
        <taxon>Athelia</taxon>
    </lineage>
</organism>
<feature type="non-terminal residue" evidence="1">
    <location>
        <position position="242"/>
    </location>
</feature>
<accession>A0A167TL68</accession>
<dbReference type="Pfam" id="PF08284">
    <property type="entry name" value="RVP_2"/>
    <property type="match status" value="1"/>
</dbReference>
<proteinExistence type="predicted"/>
<dbReference type="AlphaFoldDB" id="A0A167TL68"/>
<evidence type="ECO:0008006" key="4">
    <source>
        <dbReference type="Google" id="ProtNLM"/>
    </source>
</evidence>
<protein>
    <recommendedName>
        <fullName evidence="4">Aspartic peptidase DDI1-type domain-containing protein</fullName>
    </recommendedName>
</protein>
<evidence type="ECO:0000313" key="3">
    <source>
        <dbReference type="Proteomes" id="UP000076532"/>
    </source>
</evidence>
<dbReference type="InterPro" id="IPR021109">
    <property type="entry name" value="Peptidase_aspartic_dom_sf"/>
</dbReference>
<dbReference type="SUPFAM" id="SSF50630">
    <property type="entry name" value="Acid proteases"/>
    <property type="match status" value="1"/>
</dbReference>
<dbReference type="EMBL" id="KV417796">
    <property type="protein sequence ID" value="KZP06267.1"/>
    <property type="molecule type" value="Genomic_DNA"/>
</dbReference>
<reference evidence="1 3" key="1">
    <citation type="journal article" date="2016" name="Mol. Biol. Evol.">
        <title>Comparative Genomics of Early-Diverging Mushroom-Forming Fungi Provides Insights into the Origins of Lignocellulose Decay Capabilities.</title>
        <authorList>
            <person name="Nagy L.G."/>
            <person name="Riley R."/>
            <person name="Tritt A."/>
            <person name="Adam C."/>
            <person name="Daum C."/>
            <person name="Floudas D."/>
            <person name="Sun H."/>
            <person name="Yadav J.S."/>
            <person name="Pangilinan J."/>
            <person name="Larsson K.H."/>
            <person name="Matsuura K."/>
            <person name="Barry K."/>
            <person name="Labutti K."/>
            <person name="Kuo R."/>
            <person name="Ohm R.A."/>
            <person name="Bhattacharya S.S."/>
            <person name="Shirouzu T."/>
            <person name="Yoshinaga Y."/>
            <person name="Martin F.M."/>
            <person name="Grigoriev I.V."/>
            <person name="Hibbett D.S."/>
        </authorList>
    </citation>
    <scope>NUCLEOTIDE SEQUENCE [LARGE SCALE GENOMIC DNA]</scope>
    <source>
        <strain evidence="1 3">CBS 109695</strain>
    </source>
</reference>
<dbReference type="Gene3D" id="2.40.70.10">
    <property type="entry name" value="Acid Proteases"/>
    <property type="match status" value="1"/>
</dbReference>
<dbReference type="Proteomes" id="UP000076532">
    <property type="component" value="Unassembled WGS sequence"/>
</dbReference>
<keyword evidence="3" id="KW-1185">Reference proteome</keyword>